<feature type="transmembrane region" description="Helical" evidence="9">
    <location>
        <begin position="458"/>
        <end position="477"/>
    </location>
</feature>
<dbReference type="EMBL" id="CP001576">
    <property type="protein sequence ID" value="ACO70157.1"/>
    <property type="molecule type" value="Genomic_DNA"/>
</dbReference>
<dbReference type="GO" id="GO:0005524">
    <property type="term" value="F:ATP binding"/>
    <property type="evidence" value="ECO:0007669"/>
    <property type="project" value="UniProtKB-KW"/>
</dbReference>
<dbReference type="PROSITE" id="PS50893">
    <property type="entry name" value="ABC_TRANSPORTER_2"/>
    <property type="match status" value="2"/>
</dbReference>
<evidence type="ECO:0000256" key="1">
    <source>
        <dbReference type="ARBA" id="ARBA00004141"/>
    </source>
</evidence>
<evidence type="ECO:0000256" key="2">
    <source>
        <dbReference type="ARBA" id="ARBA00022448"/>
    </source>
</evidence>
<evidence type="ECO:0000256" key="7">
    <source>
        <dbReference type="ARBA" id="ARBA00023136"/>
    </source>
</evidence>
<evidence type="ECO:0000256" key="4">
    <source>
        <dbReference type="ARBA" id="ARBA00022741"/>
    </source>
</evidence>
<feature type="transmembrane region" description="Helical" evidence="9">
    <location>
        <begin position="1054"/>
        <end position="1073"/>
    </location>
</feature>
<evidence type="ECO:0000256" key="5">
    <source>
        <dbReference type="ARBA" id="ARBA00022840"/>
    </source>
</evidence>
<dbReference type="SUPFAM" id="SSF52540">
    <property type="entry name" value="P-loop containing nucleoside triphosphate hydrolases"/>
    <property type="match status" value="2"/>
</dbReference>
<dbReference type="eggNOG" id="KOG0065">
    <property type="taxonomic scope" value="Eukaryota"/>
</dbReference>
<evidence type="ECO:0000256" key="3">
    <source>
        <dbReference type="ARBA" id="ARBA00022692"/>
    </source>
</evidence>
<feature type="transmembrane region" description="Helical" evidence="9">
    <location>
        <begin position="352"/>
        <end position="373"/>
    </location>
</feature>
<protein>
    <submittedName>
        <fullName evidence="11">ATP-binding cassette superfamily</fullName>
    </submittedName>
</protein>
<dbReference type="PANTHER" id="PTHR48041:SF98">
    <property type="entry name" value="TRANSPORTER, PUTATIVE (EUROFUNG)-RELATED"/>
    <property type="match status" value="1"/>
</dbReference>
<dbReference type="Pfam" id="PF00005">
    <property type="entry name" value="ABC_tran"/>
    <property type="match status" value="2"/>
</dbReference>
<dbReference type="STRING" id="296587.C1FHT6"/>
<dbReference type="Gene3D" id="3.40.50.300">
    <property type="entry name" value="P-loop containing nucleotide triphosphate hydrolases"/>
    <property type="match status" value="2"/>
</dbReference>
<dbReference type="Pfam" id="PF01061">
    <property type="entry name" value="ABC2_membrane"/>
    <property type="match status" value="2"/>
</dbReference>
<keyword evidence="7 9" id="KW-0472">Membrane</keyword>
<feature type="region of interest" description="Disordered" evidence="8">
    <location>
        <begin position="643"/>
        <end position="667"/>
    </location>
</feature>
<feature type="transmembrane region" description="Helical" evidence="9">
    <location>
        <begin position="1021"/>
        <end position="1042"/>
    </location>
</feature>
<feature type="domain" description="ABC transporter" evidence="10">
    <location>
        <begin position="28"/>
        <end position="273"/>
    </location>
</feature>
<feature type="transmembrane region" description="Helical" evidence="9">
    <location>
        <begin position="489"/>
        <end position="512"/>
    </location>
</feature>
<keyword evidence="6 9" id="KW-1133">Transmembrane helix</keyword>
<evidence type="ECO:0000259" key="10">
    <source>
        <dbReference type="PROSITE" id="PS50893"/>
    </source>
</evidence>
<dbReference type="GO" id="GO:0016020">
    <property type="term" value="C:membrane"/>
    <property type="evidence" value="ECO:0007669"/>
    <property type="project" value="UniProtKB-SubCell"/>
</dbReference>
<dbReference type="InterPro" id="IPR050352">
    <property type="entry name" value="ABCG_transporters"/>
</dbReference>
<accession>C1FHT6</accession>
<evidence type="ECO:0000313" key="11">
    <source>
        <dbReference type="EMBL" id="ACO70157.1"/>
    </source>
</evidence>
<keyword evidence="12" id="KW-1185">Reference proteome</keyword>
<dbReference type="GO" id="GO:0016887">
    <property type="term" value="F:ATP hydrolysis activity"/>
    <property type="evidence" value="ECO:0007669"/>
    <property type="project" value="InterPro"/>
</dbReference>
<dbReference type="PANTHER" id="PTHR48041">
    <property type="entry name" value="ABC TRANSPORTER G FAMILY MEMBER 28"/>
    <property type="match status" value="1"/>
</dbReference>
<feature type="transmembrane region" description="Helical" evidence="9">
    <location>
        <begin position="1159"/>
        <end position="1180"/>
    </location>
</feature>
<dbReference type="InterPro" id="IPR017871">
    <property type="entry name" value="ABC_transporter-like_CS"/>
</dbReference>
<sequence>MAENVFRVGTSRRPVTMTTRDGGEKVRLSFERLQYTVNVKGSGLPKALLQNINGDVTSGHVLAILGPSGAGKTTLLNALTLQQAGGSPSGYIRVNGEPLTTAMYDRVCAYVEQFDTLWASLTAREHLEYAMALHRGDLDVTQRAAEVDKLLHSVGLEEFQHTRAGSEIIRGLSSGNKRRLSVALALVKRPKILFLDEPTSGVDSASAVRMMTFLKNVAKAQNIAVVCTIHQPPASVFAGFDNVMVLSMGRVAYFGKAAKMNAYLASVGHAPTADTNPAEFILDLVNKDFTSTASVRAVLDKWSEGTGEAYGCELEHEDGAPLALADFQRAPFAKQLAVLTDRSVVVARREPLAYLVRLIANFNATLFFGIIYIETRDKVQAQINPRTFFLMFCVGIPMQFILVSNFIYHYQWLSLKKEVKDGMYHPAANAIASWIVQIPMMFILALSSLIPMFAVGDLAWESFGIVLVLYAVTFWAFEGLAQAFSCFPNVIYGLFMFLNIYFMAFLFCGMFVDPEDVVWPIRVFCYFLPLGWTLQSYMYGLWHHMDNHKGVTYCTPGDALPQGGVCTAQGFYCYSEEDPSGAVCYGETGDQILESLSVQFTIFEAKGHYARNIGFIIAFGSLCRIGYVAAVYVLTKMYGGQTPAEPSDSYEVSVDGEDATSDGDSTVHGSELAISVAEPSFAPVAKDDPDGTTFCFKDISYSIPGKKGAPDKRVLVDVSATVHAGEVLAIVGPSGAGKTILLDTLTYSKGPGAPAGDITLDGHKMSRSVFVEQAIYVPREDNLWPTMTPRQHLEFAFKLFRPTLDAESLALEVNELLSVTGLTSCQDTRAGGFLFKGLSGGQRRRLSLAVALVKRPRVIILDEPTSGLDSAAAAAIVSLLDNIARKCKAAVICTIHQPSALVFAGFHKVLVLSEGRVAFCGERGDMAPYFEKVGQALSHDANPAEAVLDLVSKDATSEEAVKEILDKWEASNDSKSLALMSSGVEGKAPPSRRGSGAGAVASTAQVFKRQLSLALVDPLQYTGRLAAVPPIVAFFGLVYLASRDENQKQVPFRLFYLWWVLALPACMSISTLIGTNRDNFSVVYEIRAGMYKAWSYAASTSLVQVPALFLLAMCINVAAFAVGGWPWDNFITFSLTITATLMFFDNLAQLLAVAFVNPVLGMLAFLGVWSSSIIFCGLVFRGEDVVWPFRLFYYLMPLKWTFGSAGYDLFMPSTFSGAETCVPGAAIVYADGVASTCPPVGFYCDGMTSSFGCWGRTGEQVLDTLQMSYESLSSTDHRGRDIGILLAMVAALKLGYIFILTKKVSATDSPQKPAKVSPKPAK</sequence>
<evidence type="ECO:0000313" key="12">
    <source>
        <dbReference type="Proteomes" id="UP000002009"/>
    </source>
</evidence>
<evidence type="ECO:0000256" key="8">
    <source>
        <dbReference type="SAM" id="MobiDB-lite"/>
    </source>
</evidence>
<keyword evidence="3 9" id="KW-0812">Transmembrane</keyword>
<feature type="transmembrane region" description="Helical" evidence="9">
    <location>
        <begin position="1093"/>
        <end position="1118"/>
    </location>
</feature>
<keyword evidence="5 11" id="KW-0067">ATP-binding</keyword>
<dbReference type="SMART" id="SM00382">
    <property type="entry name" value="AAA"/>
    <property type="match status" value="2"/>
</dbReference>
<feature type="transmembrane region" description="Helical" evidence="9">
    <location>
        <begin position="1282"/>
        <end position="1301"/>
    </location>
</feature>
<dbReference type="InterPro" id="IPR003439">
    <property type="entry name" value="ABC_transporter-like_ATP-bd"/>
</dbReference>
<feature type="transmembrane region" description="Helical" evidence="9">
    <location>
        <begin position="613"/>
        <end position="634"/>
    </location>
</feature>
<feature type="domain" description="ABC transporter" evidence="10">
    <location>
        <begin position="694"/>
        <end position="939"/>
    </location>
</feature>
<dbReference type="InParanoid" id="C1FHT6"/>
<dbReference type="OrthoDB" id="66620at2759"/>
<dbReference type="InterPro" id="IPR003593">
    <property type="entry name" value="AAA+_ATPase"/>
</dbReference>
<evidence type="ECO:0000256" key="9">
    <source>
        <dbReference type="SAM" id="Phobius"/>
    </source>
</evidence>
<feature type="transmembrane region" description="Helical" evidence="9">
    <location>
        <begin position="431"/>
        <end position="452"/>
    </location>
</feature>
<keyword evidence="4" id="KW-0547">Nucleotide-binding</keyword>
<dbReference type="InterPro" id="IPR013525">
    <property type="entry name" value="ABC2_TM"/>
</dbReference>
<evidence type="ECO:0000256" key="6">
    <source>
        <dbReference type="ARBA" id="ARBA00022989"/>
    </source>
</evidence>
<gene>
    <name evidence="11" type="ORF">MICPUN_62193</name>
</gene>
<dbReference type="PROSITE" id="PS00211">
    <property type="entry name" value="ABC_TRANSPORTER_1"/>
    <property type="match status" value="2"/>
</dbReference>
<feature type="transmembrane region" description="Helical" evidence="9">
    <location>
        <begin position="388"/>
        <end position="410"/>
    </location>
</feature>
<name>C1FHT6_MICCC</name>
<dbReference type="GO" id="GO:0140359">
    <property type="term" value="F:ABC-type transporter activity"/>
    <property type="evidence" value="ECO:0007669"/>
    <property type="project" value="InterPro"/>
</dbReference>
<feature type="transmembrane region" description="Helical" evidence="9">
    <location>
        <begin position="518"/>
        <end position="539"/>
    </location>
</feature>
<dbReference type="GeneID" id="8246897"/>
<dbReference type="OMA" id="GIWCAVA"/>
<dbReference type="RefSeq" id="XP_002508899.1">
    <property type="nucleotide sequence ID" value="XM_002508853.1"/>
</dbReference>
<dbReference type="KEGG" id="mis:MICPUN_62193"/>
<organism evidence="11 12">
    <name type="scientific">Micromonas commoda (strain RCC299 / NOUM17 / CCMP2709)</name>
    <name type="common">Picoplanktonic green alga</name>
    <dbReference type="NCBI Taxonomy" id="296587"/>
    <lineage>
        <taxon>Eukaryota</taxon>
        <taxon>Viridiplantae</taxon>
        <taxon>Chlorophyta</taxon>
        <taxon>Mamiellophyceae</taxon>
        <taxon>Mamiellales</taxon>
        <taxon>Mamiellaceae</taxon>
        <taxon>Micromonas</taxon>
    </lineage>
</organism>
<dbReference type="InterPro" id="IPR027417">
    <property type="entry name" value="P-loop_NTPase"/>
</dbReference>
<reference evidence="11 12" key="1">
    <citation type="journal article" date="2009" name="Science">
        <title>Green evolution and dynamic adaptations revealed by genomes of the marine picoeukaryotes Micromonas.</title>
        <authorList>
            <person name="Worden A.Z."/>
            <person name="Lee J.H."/>
            <person name="Mock T."/>
            <person name="Rouze P."/>
            <person name="Simmons M.P."/>
            <person name="Aerts A.L."/>
            <person name="Allen A.E."/>
            <person name="Cuvelier M.L."/>
            <person name="Derelle E."/>
            <person name="Everett M.V."/>
            <person name="Foulon E."/>
            <person name="Grimwood J."/>
            <person name="Gundlach H."/>
            <person name="Henrissat B."/>
            <person name="Napoli C."/>
            <person name="McDonald S.M."/>
            <person name="Parker M.S."/>
            <person name="Rombauts S."/>
            <person name="Salamov A."/>
            <person name="Von Dassow P."/>
            <person name="Badger J.H."/>
            <person name="Coutinho P.M."/>
            <person name="Demir E."/>
            <person name="Dubchak I."/>
            <person name="Gentemann C."/>
            <person name="Eikrem W."/>
            <person name="Gready J.E."/>
            <person name="John U."/>
            <person name="Lanier W."/>
            <person name="Lindquist E.A."/>
            <person name="Lucas S."/>
            <person name="Mayer K.F."/>
            <person name="Moreau H."/>
            <person name="Not F."/>
            <person name="Otillar R."/>
            <person name="Panaud O."/>
            <person name="Pangilinan J."/>
            <person name="Paulsen I."/>
            <person name="Piegu B."/>
            <person name="Poliakov A."/>
            <person name="Robbens S."/>
            <person name="Schmutz J."/>
            <person name="Toulza E."/>
            <person name="Wyss T."/>
            <person name="Zelensky A."/>
            <person name="Zhou K."/>
            <person name="Armbrust E.V."/>
            <person name="Bhattacharya D."/>
            <person name="Goodenough U.W."/>
            <person name="Van de Peer Y."/>
            <person name="Grigoriev I.V."/>
        </authorList>
    </citation>
    <scope>NUCLEOTIDE SEQUENCE [LARGE SCALE GENOMIC DNA]</scope>
    <source>
        <strain evidence="12">RCC299 / NOUM17</strain>
    </source>
</reference>
<proteinExistence type="predicted"/>
<dbReference type="Proteomes" id="UP000002009">
    <property type="component" value="Chromosome 10"/>
</dbReference>
<keyword evidence="2" id="KW-0813">Transport</keyword>
<feature type="transmembrane region" description="Helical" evidence="9">
    <location>
        <begin position="1130"/>
        <end position="1153"/>
    </location>
</feature>
<comment type="subcellular location">
    <subcellularLocation>
        <location evidence="1">Membrane</location>
        <topology evidence="1">Multi-pass membrane protein</topology>
    </subcellularLocation>
</comment>